<dbReference type="Proteomes" id="UP000008281">
    <property type="component" value="Unassembled WGS sequence"/>
</dbReference>
<dbReference type="HOGENOM" id="CLU_042960_1_1_1"/>
<proteinExistence type="predicted"/>
<evidence type="ECO:0000313" key="3">
    <source>
        <dbReference type="Proteomes" id="UP000008281"/>
    </source>
</evidence>
<evidence type="ECO:0000313" key="2">
    <source>
        <dbReference type="EMBL" id="EFO95010.1"/>
    </source>
</evidence>
<feature type="transmembrane region" description="Helical" evidence="1">
    <location>
        <begin position="129"/>
        <end position="148"/>
    </location>
</feature>
<dbReference type="EMBL" id="DS268409">
    <property type="protein sequence ID" value="EFO95010.1"/>
    <property type="molecule type" value="Genomic_DNA"/>
</dbReference>
<keyword evidence="1" id="KW-0812">Transmembrane</keyword>
<dbReference type="eggNOG" id="ENOG502SY7B">
    <property type="taxonomic scope" value="Eukaryota"/>
</dbReference>
<keyword evidence="3" id="KW-1185">Reference proteome</keyword>
<feature type="transmembrane region" description="Helical" evidence="1">
    <location>
        <begin position="237"/>
        <end position="258"/>
    </location>
</feature>
<feature type="transmembrane region" description="Helical" evidence="1">
    <location>
        <begin position="47"/>
        <end position="73"/>
    </location>
</feature>
<keyword evidence="1" id="KW-1133">Transmembrane helix</keyword>
<gene>
    <name evidence="2" type="ORF">CRE_08863</name>
</gene>
<dbReference type="Pfam" id="PF10318">
    <property type="entry name" value="7TM_GPCR_Srh"/>
    <property type="match status" value="1"/>
</dbReference>
<reference evidence="2" key="1">
    <citation type="submission" date="2007-07" db="EMBL/GenBank/DDBJ databases">
        <title>PCAP assembly of the Caenorhabditis remanei genome.</title>
        <authorList>
            <consortium name="The Caenorhabditis remanei Sequencing Consortium"/>
            <person name="Wilson R.K."/>
        </authorList>
    </citation>
    <scope>NUCLEOTIDE SEQUENCE [LARGE SCALE GENOMIC DNA]</scope>
    <source>
        <strain evidence="2">PB4641</strain>
    </source>
</reference>
<sequence length="337" mass="39755">MNTSYLASPDLLSRAFSFITFIEVPVQWFGVYCILFQTPESMKSVKFSMLNLLFWTVCFDWTMSFLTCPFILVPAVAGVPIGVLSQFGVRAEIQYYLCTAFFSAVNVSIVSLVEYRYFILYGKNRWWRVFRVPFFIFNYSVSLTYFIFPFCFTPSKTWAIQELHKKITNLPAFVLESNIFITELDSFLTYGGIILFEIIIINEIFVFGYLIVINLEKSARKTMISKRTYDIQRRLQLPYQFLSYLFFYFGPAIIFNIYNQVMNNFLTITISLHGFLSTIIMLYIHTPYQNFCIRLFSIRTKRLVKHEIPNIQNNWKHRTSLCTVNTQRNVNIGFHNF</sequence>
<evidence type="ECO:0008006" key="4">
    <source>
        <dbReference type="Google" id="ProtNLM"/>
    </source>
</evidence>
<feature type="transmembrane region" description="Helical" evidence="1">
    <location>
        <begin position="193"/>
        <end position="216"/>
    </location>
</feature>
<feature type="transmembrane region" description="Helical" evidence="1">
    <location>
        <begin position="15"/>
        <end position="35"/>
    </location>
</feature>
<evidence type="ECO:0000256" key="1">
    <source>
        <dbReference type="SAM" id="Phobius"/>
    </source>
</evidence>
<name>E3LHY3_CAERE</name>
<feature type="transmembrane region" description="Helical" evidence="1">
    <location>
        <begin position="264"/>
        <end position="284"/>
    </location>
</feature>
<dbReference type="InterPro" id="IPR019422">
    <property type="entry name" value="7TM_GPCR_serpentine_rcpt_Srh"/>
</dbReference>
<dbReference type="AlphaFoldDB" id="E3LHY3"/>
<dbReference type="InterPro" id="IPR053220">
    <property type="entry name" value="Nematode_rcpt-like_serp_H"/>
</dbReference>
<accession>E3LHY3</accession>
<organism evidence="3">
    <name type="scientific">Caenorhabditis remanei</name>
    <name type="common">Caenorhabditis vulgaris</name>
    <dbReference type="NCBI Taxonomy" id="31234"/>
    <lineage>
        <taxon>Eukaryota</taxon>
        <taxon>Metazoa</taxon>
        <taxon>Ecdysozoa</taxon>
        <taxon>Nematoda</taxon>
        <taxon>Chromadorea</taxon>
        <taxon>Rhabditida</taxon>
        <taxon>Rhabditina</taxon>
        <taxon>Rhabditomorpha</taxon>
        <taxon>Rhabditoidea</taxon>
        <taxon>Rhabditidae</taxon>
        <taxon>Peloderinae</taxon>
        <taxon>Caenorhabditis</taxon>
    </lineage>
</organism>
<keyword evidence="1" id="KW-0472">Membrane</keyword>
<feature type="transmembrane region" description="Helical" evidence="1">
    <location>
        <begin position="93"/>
        <end position="117"/>
    </location>
</feature>
<dbReference type="PANTHER" id="PTHR22941">
    <property type="entry name" value="SERPENTINE RECEPTOR"/>
    <property type="match status" value="1"/>
</dbReference>
<dbReference type="InParanoid" id="E3LHY3"/>
<dbReference type="PANTHER" id="PTHR22941:SF307">
    <property type="entry name" value="SERPENTINE RECEPTOR, CLASS H"/>
    <property type="match status" value="1"/>
</dbReference>
<protein>
    <recommendedName>
        <fullName evidence="4">Serpentine Receptor, class H</fullName>
    </recommendedName>
</protein>